<proteinExistence type="predicted"/>
<dbReference type="Gene3D" id="1.10.1200.10">
    <property type="entry name" value="ACP-like"/>
    <property type="match status" value="1"/>
</dbReference>
<reference evidence="2 3" key="1">
    <citation type="journal article" date="2019" name="Microb. Cell Fact.">
        <title>Exploring novel herbicidin analogues by transcriptional regulator overexpression and MS/MS molecular networking.</title>
        <authorList>
            <person name="Shi Y."/>
            <person name="Gu R."/>
            <person name="Li Y."/>
            <person name="Wang X."/>
            <person name="Ren W."/>
            <person name="Li X."/>
            <person name="Wang L."/>
            <person name="Xie Y."/>
            <person name="Hong B."/>
        </authorList>
    </citation>
    <scope>NUCLEOTIDE SEQUENCE [LARGE SCALE GENOMIC DNA]</scope>
    <source>
        <strain evidence="2 3">US-43</strain>
    </source>
</reference>
<dbReference type="EMBL" id="VOKX01000069">
    <property type="protein sequence ID" value="KAB7839982.1"/>
    <property type="molecule type" value="Genomic_DNA"/>
</dbReference>
<evidence type="ECO:0000313" key="3">
    <source>
        <dbReference type="Proteomes" id="UP000327000"/>
    </source>
</evidence>
<evidence type="ECO:0000259" key="1">
    <source>
        <dbReference type="PROSITE" id="PS50075"/>
    </source>
</evidence>
<evidence type="ECO:0000313" key="2">
    <source>
        <dbReference type="EMBL" id="KAB7839982.1"/>
    </source>
</evidence>
<keyword evidence="3" id="KW-1185">Reference proteome</keyword>
<feature type="domain" description="Carrier" evidence="1">
    <location>
        <begin position="2"/>
        <end position="78"/>
    </location>
</feature>
<protein>
    <submittedName>
        <fullName evidence="2">Acyl carrier protein</fullName>
    </submittedName>
</protein>
<dbReference type="RefSeq" id="WP_152264534.1">
    <property type="nucleotide sequence ID" value="NZ_VOKX01000069.1"/>
</dbReference>
<name>A0A5N5W629_STRMB</name>
<dbReference type="AlphaFoldDB" id="A0A5N5W629"/>
<dbReference type="Proteomes" id="UP000327000">
    <property type="component" value="Unassembled WGS sequence"/>
</dbReference>
<comment type="caution">
    <text evidence="2">The sequence shown here is derived from an EMBL/GenBank/DDBJ whole genome shotgun (WGS) entry which is preliminary data.</text>
</comment>
<dbReference type="SUPFAM" id="SSF47336">
    <property type="entry name" value="ACP-like"/>
    <property type="match status" value="1"/>
</dbReference>
<dbReference type="InterPro" id="IPR036736">
    <property type="entry name" value="ACP-like_sf"/>
</dbReference>
<gene>
    <name evidence="2" type="ORF">FRZ00_20955</name>
</gene>
<sequence>MTSLYEPIRSCLGRYFDIPVETIRPESTMEDLGMDSLALVELMCVLKDDLGLRIPSGDDPLSLRTTFAEAVAAVEAAQRASESVAGSAGPAA</sequence>
<organism evidence="2 3">
    <name type="scientific">Streptomyces mobaraensis</name>
    <name type="common">Streptoverticillium mobaraense</name>
    <dbReference type="NCBI Taxonomy" id="35621"/>
    <lineage>
        <taxon>Bacteria</taxon>
        <taxon>Bacillati</taxon>
        <taxon>Actinomycetota</taxon>
        <taxon>Actinomycetes</taxon>
        <taxon>Kitasatosporales</taxon>
        <taxon>Streptomycetaceae</taxon>
        <taxon>Streptomyces</taxon>
    </lineage>
</organism>
<dbReference type="OrthoDB" id="3192863at2"/>
<dbReference type="Pfam" id="PF00550">
    <property type="entry name" value="PP-binding"/>
    <property type="match status" value="1"/>
</dbReference>
<dbReference type="InterPro" id="IPR009081">
    <property type="entry name" value="PP-bd_ACP"/>
</dbReference>
<accession>A0A5N5W629</accession>
<dbReference type="PROSITE" id="PS50075">
    <property type="entry name" value="CARRIER"/>
    <property type="match status" value="1"/>
</dbReference>